<name>A0A251XC73_9GAMM</name>
<reference evidence="1 2" key="1">
    <citation type="submission" date="2016-12" db="EMBL/GenBank/DDBJ databases">
        <title>Thioflexothrix psekupsii D3 genome sequencing and assembly.</title>
        <authorList>
            <person name="Fomenkov A."/>
            <person name="Vincze T."/>
            <person name="Grabovich M."/>
            <person name="Anton B.P."/>
            <person name="Dubinina G."/>
            <person name="Orlova M."/>
            <person name="Belousova E."/>
            <person name="Roberts R.J."/>
        </authorList>
    </citation>
    <scope>NUCLEOTIDE SEQUENCE [LARGE SCALE GENOMIC DNA]</scope>
    <source>
        <strain evidence="1">D3</strain>
    </source>
</reference>
<comment type="caution">
    <text evidence="1">The sequence shown here is derived from an EMBL/GenBank/DDBJ whole genome shotgun (WGS) entry which is preliminary data.</text>
</comment>
<accession>A0A251XC73</accession>
<dbReference type="AlphaFoldDB" id="A0A251XC73"/>
<dbReference type="OrthoDB" id="9795924at2"/>
<sequence>MSLSIAGQNILDVEVTNISSHEIWLLTGNKEFFMSYEDFPWFQDATVKDILTVEQPSPNHFYWPNLDIDLSLEIIQNPQHFPLKSCI</sequence>
<evidence type="ECO:0000313" key="2">
    <source>
        <dbReference type="Proteomes" id="UP000194798"/>
    </source>
</evidence>
<evidence type="ECO:0000313" key="1">
    <source>
        <dbReference type="EMBL" id="OUD16229.1"/>
    </source>
</evidence>
<dbReference type="Proteomes" id="UP000194798">
    <property type="component" value="Unassembled WGS sequence"/>
</dbReference>
<dbReference type="RefSeq" id="WP_086486629.1">
    <property type="nucleotide sequence ID" value="NZ_MSLT01000001.1"/>
</dbReference>
<dbReference type="EMBL" id="MSLT01000001">
    <property type="protein sequence ID" value="OUD16229.1"/>
    <property type="molecule type" value="Genomic_DNA"/>
</dbReference>
<keyword evidence="2" id="KW-1185">Reference proteome</keyword>
<protein>
    <submittedName>
        <fullName evidence="1">Integron cassette protein</fullName>
    </submittedName>
</protein>
<dbReference type="Pfam" id="PF10387">
    <property type="entry name" value="DUF2442"/>
    <property type="match status" value="1"/>
</dbReference>
<organism evidence="1 2">
    <name type="scientific">Thioflexithrix psekupsensis</name>
    <dbReference type="NCBI Taxonomy" id="1570016"/>
    <lineage>
        <taxon>Bacteria</taxon>
        <taxon>Pseudomonadati</taxon>
        <taxon>Pseudomonadota</taxon>
        <taxon>Gammaproteobacteria</taxon>
        <taxon>Thiotrichales</taxon>
        <taxon>Thioflexithrix</taxon>
    </lineage>
</organism>
<gene>
    <name evidence="1" type="ORF">TPSD3_00445</name>
</gene>
<proteinExistence type="predicted"/>
<dbReference type="InterPro" id="IPR018841">
    <property type="entry name" value="DUF2442"/>
</dbReference>